<sequence length="72" mass="8419">MKEPLIKTIRLKDSEAIDLKDISYELTRKNVMNGVKTIYRESDIVHFILEAKMHKIDVNDKGELIFKNGEKN</sequence>
<comment type="caution">
    <text evidence="1">The sequence shown here is derived from an EMBL/GenBank/DDBJ whole genome shotgun (WGS) entry which is preliminary data.</text>
</comment>
<dbReference type="Proteomes" id="UP000591844">
    <property type="component" value="Unassembled WGS sequence"/>
</dbReference>
<dbReference type="AlphaFoldDB" id="A0A7X5QCN3"/>
<evidence type="ECO:0000313" key="1">
    <source>
        <dbReference type="EMBL" id="NHB91898.1"/>
    </source>
</evidence>
<gene>
    <name evidence="1" type="ORF">C5469_06970</name>
</gene>
<accession>A0A7X5QCN3</accession>
<proteinExistence type="predicted"/>
<keyword evidence="2" id="KW-1185">Reference proteome</keyword>
<reference evidence="1 2" key="1">
    <citation type="submission" date="2018-02" db="EMBL/GenBank/DDBJ databases">
        <authorList>
            <person name="Machado R.A."/>
        </authorList>
    </citation>
    <scope>NUCLEOTIDE SEQUENCE [LARGE SCALE GENOMIC DNA]</scope>
    <source>
        <strain evidence="1 2">DSM 19724</strain>
    </source>
</reference>
<evidence type="ECO:0000313" key="2">
    <source>
        <dbReference type="Proteomes" id="UP000591844"/>
    </source>
</evidence>
<name>A0A7X5QCN3_9GAMM</name>
<organism evidence="1 2">
    <name type="scientific">Photorhabdus cinerea</name>
    <dbReference type="NCBI Taxonomy" id="471575"/>
    <lineage>
        <taxon>Bacteria</taxon>
        <taxon>Pseudomonadati</taxon>
        <taxon>Pseudomonadota</taxon>
        <taxon>Gammaproteobacteria</taxon>
        <taxon>Enterobacterales</taxon>
        <taxon>Morganellaceae</taxon>
        <taxon>Photorhabdus</taxon>
    </lineage>
</organism>
<dbReference type="RefSeq" id="WP_166304218.1">
    <property type="nucleotide sequence ID" value="NZ_CAWPIB010000005.1"/>
</dbReference>
<protein>
    <submittedName>
        <fullName evidence="1">Uncharacterized protein</fullName>
    </submittedName>
</protein>
<dbReference type="EMBL" id="PUJW01000005">
    <property type="protein sequence ID" value="NHB91898.1"/>
    <property type="molecule type" value="Genomic_DNA"/>
</dbReference>